<dbReference type="InterPro" id="IPR011075">
    <property type="entry name" value="TetR_C"/>
</dbReference>
<organism evidence="6 7">
    <name type="scientific">Conexibacter stalactiti</name>
    <dbReference type="NCBI Taxonomy" id="1940611"/>
    <lineage>
        <taxon>Bacteria</taxon>
        <taxon>Bacillati</taxon>
        <taxon>Actinomycetota</taxon>
        <taxon>Thermoleophilia</taxon>
        <taxon>Solirubrobacterales</taxon>
        <taxon>Conexibacteraceae</taxon>
        <taxon>Conexibacter</taxon>
    </lineage>
</organism>
<dbReference type="Pfam" id="PF00440">
    <property type="entry name" value="TetR_N"/>
    <property type="match status" value="1"/>
</dbReference>
<dbReference type="Gene3D" id="1.10.10.60">
    <property type="entry name" value="Homeodomain-like"/>
    <property type="match status" value="1"/>
</dbReference>
<dbReference type="Gene3D" id="1.10.357.10">
    <property type="entry name" value="Tetracycline Repressor, domain 2"/>
    <property type="match status" value="1"/>
</dbReference>
<evidence type="ECO:0000259" key="5">
    <source>
        <dbReference type="PROSITE" id="PS50977"/>
    </source>
</evidence>
<dbReference type="PRINTS" id="PR00455">
    <property type="entry name" value="HTHTETR"/>
</dbReference>
<evidence type="ECO:0000256" key="1">
    <source>
        <dbReference type="ARBA" id="ARBA00023015"/>
    </source>
</evidence>
<dbReference type="PANTHER" id="PTHR30055:SF148">
    <property type="entry name" value="TETR-FAMILY TRANSCRIPTIONAL REGULATOR"/>
    <property type="match status" value="1"/>
</dbReference>
<dbReference type="InterPro" id="IPR050109">
    <property type="entry name" value="HTH-type_TetR-like_transc_reg"/>
</dbReference>
<evidence type="ECO:0000256" key="4">
    <source>
        <dbReference type="PROSITE-ProRule" id="PRU00335"/>
    </source>
</evidence>
<evidence type="ECO:0000256" key="3">
    <source>
        <dbReference type="ARBA" id="ARBA00023163"/>
    </source>
</evidence>
<dbReference type="PANTHER" id="PTHR30055">
    <property type="entry name" value="HTH-TYPE TRANSCRIPTIONAL REGULATOR RUTR"/>
    <property type="match status" value="1"/>
</dbReference>
<sequence>MARRLDPSIDDAIAAATLALLRQRGFAAMTVEEVARAAGVGKPAIYRRHRDKATLVAAVIARQLEPLEVPDLSDTRAELWRALSRGLPADGPAYVRLIGGLIGEQERHPELIDAFRASVLGPRRAAVRALIERGQARGDLRAEVDPTVALDALAGPFLARVFAGESTGPRWRRRAFDHWWTTVEERTGR</sequence>
<dbReference type="PROSITE" id="PS50977">
    <property type="entry name" value="HTH_TETR_2"/>
    <property type="match status" value="1"/>
</dbReference>
<dbReference type="SUPFAM" id="SSF46689">
    <property type="entry name" value="Homeodomain-like"/>
    <property type="match status" value="1"/>
</dbReference>
<evidence type="ECO:0000313" key="6">
    <source>
        <dbReference type="EMBL" id="MDW5598421.1"/>
    </source>
</evidence>
<dbReference type="InterPro" id="IPR036271">
    <property type="entry name" value="Tet_transcr_reg_TetR-rel_C_sf"/>
</dbReference>
<keyword evidence="2 4" id="KW-0238">DNA-binding</keyword>
<accession>A0ABU4HYS2</accession>
<reference evidence="7" key="1">
    <citation type="submission" date="2023-07" db="EMBL/GenBank/DDBJ databases">
        <title>Conexibacter stalactiti sp. nov., isolated from stalactites in a lava cave and emended description of the genus Conexibacter.</title>
        <authorList>
            <person name="Lee S.D."/>
        </authorList>
    </citation>
    <scope>NUCLEOTIDE SEQUENCE [LARGE SCALE GENOMIC DNA]</scope>
    <source>
        <strain evidence="7">KCTC 39840</strain>
    </source>
</reference>
<dbReference type="Pfam" id="PF16859">
    <property type="entry name" value="TetR_C_11"/>
    <property type="match status" value="1"/>
</dbReference>
<feature type="domain" description="HTH tetR-type" evidence="5">
    <location>
        <begin position="7"/>
        <end position="67"/>
    </location>
</feature>
<dbReference type="Proteomes" id="UP001284601">
    <property type="component" value="Unassembled WGS sequence"/>
</dbReference>
<keyword evidence="7" id="KW-1185">Reference proteome</keyword>
<proteinExistence type="predicted"/>
<comment type="caution">
    <text evidence="6">The sequence shown here is derived from an EMBL/GenBank/DDBJ whole genome shotgun (WGS) entry which is preliminary data.</text>
</comment>
<protein>
    <submittedName>
        <fullName evidence="6">TetR/AcrR family transcriptional regulator</fullName>
    </submittedName>
</protein>
<evidence type="ECO:0000256" key="2">
    <source>
        <dbReference type="ARBA" id="ARBA00023125"/>
    </source>
</evidence>
<feature type="DNA-binding region" description="H-T-H motif" evidence="4">
    <location>
        <begin position="30"/>
        <end position="49"/>
    </location>
</feature>
<dbReference type="EMBL" id="JAWSTH010000141">
    <property type="protein sequence ID" value="MDW5598421.1"/>
    <property type="molecule type" value="Genomic_DNA"/>
</dbReference>
<dbReference type="RefSeq" id="WP_318600950.1">
    <property type="nucleotide sequence ID" value="NZ_JAWSTH010000141.1"/>
</dbReference>
<keyword evidence="3" id="KW-0804">Transcription</keyword>
<dbReference type="InterPro" id="IPR001647">
    <property type="entry name" value="HTH_TetR"/>
</dbReference>
<name>A0ABU4HYS2_9ACTN</name>
<evidence type="ECO:0000313" key="7">
    <source>
        <dbReference type="Proteomes" id="UP001284601"/>
    </source>
</evidence>
<gene>
    <name evidence="6" type="ORF">R7226_28940</name>
</gene>
<keyword evidence="1" id="KW-0805">Transcription regulation</keyword>
<dbReference type="SUPFAM" id="SSF48498">
    <property type="entry name" value="Tetracyclin repressor-like, C-terminal domain"/>
    <property type="match status" value="1"/>
</dbReference>
<dbReference type="InterPro" id="IPR009057">
    <property type="entry name" value="Homeodomain-like_sf"/>
</dbReference>